<reference evidence="1 2" key="1">
    <citation type="submission" date="2020-07" db="EMBL/GenBank/DDBJ databases">
        <title>Complete genome sequence for Sandaracinobacter sp. M6.</title>
        <authorList>
            <person name="Tang Y."/>
            <person name="Liu Q."/>
            <person name="Guo Z."/>
            <person name="Lei P."/>
            <person name="Huang B."/>
        </authorList>
    </citation>
    <scope>NUCLEOTIDE SEQUENCE [LARGE SCALE GENOMIC DNA]</scope>
    <source>
        <strain evidence="1 2">M6</strain>
    </source>
</reference>
<dbReference type="RefSeq" id="WP_182296475.1">
    <property type="nucleotide sequence ID" value="NZ_CP059851.1"/>
</dbReference>
<sequence length="245" mass="25923">MRPERLFGLAAAAGLLLALAVALGPWREDATPDDLVARVGDGGVTRAALDRAMAALAADNRNAPGPADRARVLDRLIDEELLVQRGIALGLPERELSVRKAIVDAMLQFASVEGERAPGEAELRAFYDARPLLFAGSPAVTLAVSVDGRALELPAALPLDRVAGLAGATVAALAARLAVGESASARGEDGRAYAVRMLARSAGERVRFEDARPAVEAAWRRQAQEAAVEAYLKTLRREMRVSKAE</sequence>
<accession>A0A7G5II38</accession>
<gene>
    <name evidence="1" type="ORF">H3309_00495</name>
</gene>
<organism evidence="1 2">
    <name type="scientific">Sandaracinobacteroides saxicola</name>
    <dbReference type="NCBI Taxonomy" id="2759707"/>
    <lineage>
        <taxon>Bacteria</taxon>
        <taxon>Pseudomonadati</taxon>
        <taxon>Pseudomonadota</taxon>
        <taxon>Alphaproteobacteria</taxon>
        <taxon>Sphingomonadales</taxon>
        <taxon>Sphingosinicellaceae</taxon>
        <taxon>Sandaracinobacteroides</taxon>
    </lineage>
</organism>
<protein>
    <submittedName>
        <fullName evidence="1">Uncharacterized protein</fullName>
    </submittedName>
</protein>
<name>A0A7G5II38_9SPHN</name>
<evidence type="ECO:0000313" key="1">
    <source>
        <dbReference type="EMBL" id="QMW23030.1"/>
    </source>
</evidence>
<dbReference type="KEGG" id="sand:H3309_00495"/>
<dbReference type="InterPro" id="IPR027304">
    <property type="entry name" value="Trigger_fact/SurA_dom_sf"/>
</dbReference>
<dbReference type="SUPFAM" id="SSF109998">
    <property type="entry name" value="Triger factor/SurA peptide-binding domain-like"/>
    <property type="match status" value="1"/>
</dbReference>
<dbReference type="Proteomes" id="UP000515292">
    <property type="component" value="Chromosome"/>
</dbReference>
<proteinExistence type="predicted"/>
<evidence type="ECO:0000313" key="2">
    <source>
        <dbReference type="Proteomes" id="UP000515292"/>
    </source>
</evidence>
<dbReference type="Gene3D" id="1.10.4030.10">
    <property type="entry name" value="Porin chaperone SurA, peptide-binding domain"/>
    <property type="match status" value="1"/>
</dbReference>
<dbReference type="EMBL" id="CP059851">
    <property type="protein sequence ID" value="QMW23030.1"/>
    <property type="molecule type" value="Genomic_DNA"/>
</dbReference>
<dbReference type="AlphaFoldDB" id="A0A7G5II38"/>
<keyword evidence="2" id="KW-1185">Reference proteome</keyword>